<evidence type="ECO:0000256" key="3">
    <source>
        <dbReference type="ARBA" id="ARBA00022723"/>
    </source>
</evidence>
<proteinExistence type="inferred from homology"/>
<dbReference type="Proteomes" id="UP001250932">
    <property type="component" value="Unassembled WGS sequence"/>
</dbReference>
<feature type="compositionally biased region" description="Basic and acidic residues" evidence="12">
    <location>
        <begin position="200"/>
        <end position="217"/>
    </location>
</feature>
<sequence length="756" mass="85056">MPPTFADVIFPQRSTQSFTYRVPSTWQDTLKVGHWILAPFGRTARPGFVVSFYEDSLNPAIPLSKIRELKDHLTPTPEFDLDPKMIALAEWIADYYIAPVGVCFQLIQPPQPPFKTTSRLRITELGQQALERGRLANAAKNLLGILNKKPKGLTLQTLKKNIPTGSSTLTQLKRQKWVEEVHLYSVPSRSEPPTALSERTPSDLDKKDSAKGTEPIDHPPWWKNFQRHLSQPSFGEFFTNTKGQGFTSLLVHSIQETLKQQRTVLVILPDIFQARACAHTLQEKLGINIGLYHSGMPDPLRMKEWQAIQRGRYQVVVGTRMSVFAPVPYLGLICLSYEEDSTYKDEQAPYYHAREVARERTRLSHATLLLHSPHPSLETVHRCSFTSAPNFELSQPIGQQSTIQVVDHLQMPYGVTISEEMRQGVNQALAAGGGIIIFHNRKGFSSSLVCRDCGMTGQCARCQVPMRLLTSPPHMRCPYCGKEESVPLVCPECSGSHLEPGGFGTERLEQEFRREFPEANIGRLDRNNVRTESDARVIREQFIKGSIQILVGTEMLFHGMPLSPVRFVGIPYADAGLHLPDFRSAERLYHHLQSAIQLVTHHGMEPQVVIQTRLASHHVMHAIAQQQPSIFYDHELAFREAVGYPPFIHFIQMTVSGANQVTVQEAAGRWVQTLASQLASQTSNNKSSLAMDTKILGPIATQGLRHRRLFRETILFKADDVGQAKTLIRHTYESMAADKHHKGLQFGINVDPMEMG</sequence>
<feature type="binding site" evidence="11">
    <location>
        <position position="462"/>
    </location>
    <ligand>
        <name>Zn(2+)</name>
        <dbReference type="ChEBI" id="CHEBI:29105"/>
        <label>2</label>
    </ligand>
</feature>
<dbReference type="InterPro" id="IPR005259">
    <property type="entry name" value="PriA"/>
</dbReference>
<keyword evidence="7 11" id="KW-0862">Zinc</keyword>
<feature type="domain" description="Primosomal protein N C-terminal" evidence="14">
    <location>
        <begin position="646"/>
        <end position="752"/>
    </location>
</feature>
<evidence type="ECO:0000313" key="16">
    <source>
        <dbReference type="Proteomes" id="UP001250932"/>
    </source>
</evidence>
<feature type="region of interest" description="Disordered" evidence="12">
    <location>
        <begin position="188"/>
        <end position="218"/>
    </location>
</feature>
<keyword evidence="9 11" id="KW-0238">DNA-binding</keyword>
<evidence type="ECO:0000256" key="7">
    <source>
        <dbReference type="ARBA" id="ARBA00022833"/>
    </source>
</evidence>
<comment type="cofactor">
    <cofactor evidence="11">
        <name>Zn(2+)</name>
        <dbReference type="ChEBI" id="CHEBI:29105"/>
    </cofactor>
    <text evidence="11">Binds 2 zinc ions per subunit.</text>
</comment>
<feature type="binding site" evidence="11">
    <location>
        <position position="459"/>
    </location>
    <ligand>
        <name>Zn(2+)</name>
        <dbReference type="ChEBI" id="CHEBI:29105"/>
        <label>2</label>
    </ligand>
</feature>
<accession>A0ABU3KAD4</accession>
<dbReference type="InterPro" id="IPR041236">
    <property type="entry name" value="PriA_C"/>
</dbReference>
<organism evidence="15 16">
    <name type="scientific">Candidatus Nitronereus thalassa</name>
    <dbReference type="NCBI Taxonomy" id="3020898"/>
    <lineage>
        <taxon>Bacteria</taxon>
        <taxon>Pseudomonadati</taxon>
        <taxon>Nitrospirota</taxon>
        <taxon>Nitrospiria</taxon>
        <taxon>Nitrospirales</taxon>
        <taxon>Nitrospiraceae</taxon>
        <taxon>Candidatus Nitronereus</taxon>
    </lineage>
</organism>
<evidence type="ECO:0000256" key="1">
    <source>
        <dbReference type="ARBA" id="ARBA00022515"/>
    </source>
</evidence>
<comment type="subunit">
    <text evidence="11">Component of the replication restart primosome.</text>
</comment>
<dbReference type="NCBIfam" id="TIGR00595">
    <property type="entry name" value="priA"/>
    <property type="match status" value="1"/>
</dbReference>
<evidence type="ECO:0000313" key="15">
    <source>
        <dbReference type="EMBL" id="MDT7043391.1"/>
    </source>
</evidence>
<dbReference type="InterPro" id="IPR027417">
    <property type="entry name" value="P-loop_NTPase"/>
</dbReference>
<keyword evidence="3 11" id="KW-0479">Metal-binding</keyword>
<feature type="domain" description="Primosomal protein N' 3' DNA-binding" evidence="13">
    <location>
        <begin position="7"/>
        <end position="109"/>
    </location>
</feature>
<dbReference type="PANTHER" id="PTHR30580">
    <property type="entry name" value="PRIMOSOMAL PROTEIN N"/>
    <property type="match status" value="1"/>
</dbReference>
<dbReference type="HAMAP" id="MF_00983">
    <property type="entry name" value="PriA"/>
    <property type="match status" value="1"/>
</dbReference>
<keyword evidence="2 11" id="KW-0235">DNA replication</keyword>
<dbReference type="InterPro" id="IPR041222">
    <property type="entry name" value="PriA_3primeBD"/>
</dbReference>
<dbReference type="Gene3D" id="3.40.50.300">
    <property type="entry name" value="P-loop containing nucleotide triphosphate hydrolases"/>
    <property type="match status" value="1"/>
</dbReference>
<keyword evidence="6" id="KW-0347">Helicase</keyword>
<keyword evidence="1 11" id="KW-0639">Primosome</keyword>
<evidence type="ECO:0000256" key="10">
    <source>
        <dbReference type="ARBA" id="ARBA00023235"/>
    </source>
</evidence>
<reference evidence="15 16" key="1">
    <citation type="journal article" date="2023" name="ISME J.">
        <title>Cultivation and genomic characterization of novel and ubiquitous marine nitrite-oxidizing bacteria from the Nitrospirales.</title>
        <authorList>
            <person name="Mueller A.J."/>
            <person name="Daebeler A."/>
            <person name="Herbold C.W."/>
            <person name="Kirkegaard R.H."/>
            <person name="Daims H."/>
        </authorList>
    </citation>
    <scope>NUCLEOTIDE SEQUENCE [LARGE SCALE GENOMIC DNA]</scope>
    <source>
        <strain evidence="15 16">EB</strain>
    </source>
</reference>
<evidence type="ECO:0000256" key="9">
    <source>
        <dbReference type="ARBA" id="ARBA00023125"/>
    </source>
</evidence>
<name>A0ABU3KAD4_9BACT</name>
<keyword evidence="16" id="KW-1185">Reference proteome</keyword>
<dbReference type="Pfam" id="PF17764">
    <property type="entry name" value="PriA_3primeBD"/>
    <property type="match status" value="1"/>
</dbReference>
<dbReference type="EMBL" id="JAQOUE010000001">
    <property type="protein sequence ID" value="MDT7043391.1"/>
    <property type="molecule type" value="Genomic_DNA"/>
</dbReference>
<evidence type="ECO:0000256" key="8">
    <source>
        <dbReference type="ARBA" id="ARBA00022840"/>
    </source>
</evidence>
<evidence type="ECO:0000256" key="12">
    <source>
        <dbReference type="SAM" id="MobiDB-lite"/>
    </source>
</evidence>
<dbReference type="InterPro" id="IPR042115">
    <property type="entry name" value="PriA_3primeBD_sf"/>
</dbReference>
<evidence type="ECO:0000259" key="13">
    <source>
        <dbReference type="Pfam" id="PF17764"/>
    </source>
</evidence>
<dbReference type="Gene3D" id="3.40.1440.60">
    <property type="entry name" value="PriA, 3(prime) DNA-binding domain"/>
    <property type="match status" value="1"/>
</dbReference>
<gene>
    <name evidence="11 15" type="primary">priA</name>
    <name evidence="15" type="ORF">PPG34_13605</name>
</gene>
<protein>
    <recommendedName>
        <fullName evidence="11">Probable replication restart protein PriA</fullName>
    </recommendedName>
    <alternativeName>
        <fullName evidence="11">Putative ATP-dependent DNA helicase PriA</fullName>
    </alternativeName>
</protein>
<comment type="caution">
    <text evidence="11">As this protein does not have any detectable helicase domains, it probably does not have helicase activity.</text>
</comment>
<dbReference type="SUPFAM" id="SSF52540">
    <property type="entry name" value="P-loop containing nucleoside triphosphate hydrolases"/>
    <property type="match status" value="2"/>
</dbReference>
<feature type="binding site" evidence="11">
    <location>
        <position position="477"/>
    </location>
    <ligand>
        <name>Zn(2+)</name>
        <dbReference type="ChEBI" id="CHEBI:29105"/>
        <label>2</label>
    </ligand>
</feature>
<evidence type="ECO:0000256" key="11">
    <source>
        <dbReference type="HAMAP-Rule" id="MF_00983"/>
    </source>
</evidence>
<feature type="binding site" evidence="11">
    <location>
        <position position="450"/>
    </location>
    <ligand>
        <name>Zn(2+)</name>
        <dbReference type="ChEBI" id="CHEBI:29105"/>
        <label>1</label>
    </ligand>
</feature>
<dbReference type="Pfam" id="PF18074">
    <property type="entry name" value="PriA_C"/>
    <property type="match status" value="1"/>
</dbReference>
<feature type="binding site" evidence="11">
    <location>
        <position position="493"/>
    </location>
    <ligand>
        <name>Zn(2+)</name>
        <dbReference type="ChEBI" id="CHEBI:29105"/>
        <label>1</label>
    </ligand>
</feature>
<evidence type="ECO:0000259" key="14">
    <source>
        <dbReference type="Pfam" id="PF18074"/>
    </source>
</evidence>
<comment type="similarity">
    <text evidence="11">Belongs to the helicase family. PriA subfamily.</text>
</comment>
<feature type="binding site" evidence="11">
    <location>
        <position position="453"/>
    </location>
    <ligand>
        <name>Zn(2+)</name>
        <dbReference type="ChEBI" id="CHEBI:29105"/>
        <label>1</label>
    </ligand>
</feature>
<dbReference type="RefSeq" id="WP_313833958.1">
    <property type="nucleotide sequence ID" value="NZ_JAQOUE010000001.1"/>
</dbReference>
<evidence type="ECO:0000256" key="6">
    <source>
        <dbReference type="ARBA" id="ARBA00022806"/>
    </source>
</evidence>
<keyword evidence="10" id="KW-0413">Isomerase</keyword>
<dbReference type="PANTHER" id="PTHR30580:SF0">
    <property type="entry name" value="PRIMOSOMAL PROTEIN N"/>
    <property type="match status" value="1"/>
</dbReference>
<evidence type="ECO:0000256" key="5">
    <source>
        <dbReference type="ARBA" id="ARBA00022801"/>
    </source>
</evidence>
<evidence type="ECO:0000256" key="2">
    <source>
        <dbReference type="ARBA" id="ARBA00022705"/>
    </source>
</evidence>
<keyword evidence="4 11" id="KW-0547">Nucleotide-binding</keyword>
<keyword evidence="8 11" id="KW-0067">ATP-binding</keyword>
<comment type="caution">
    <text evidence="15">The sequence shown here is derived from an EMBL/GenBank/DDBJ whole genome shotgun (WGS) entry which is preliminary data.</text>
</comment>
<feature type="binding site" evidence="11">
    <location>
        <position position="490"/>
    </location>
    <ligand>
        <name>Zn(2+)</name>
        <dbReference type="ChEBI" id="CHEBI:29105"/>
        <label>1</label>
    </ligand>
</feature>
<evidence type="ECO:0000256" key="4">
    <source>
        <dbReference type="ARBA" id="ARBA00022741"/>
    </source>
</evidence>
<feature type="binding site" evidence="11">
    <location>
        <position position="480"/>
    </location>
    <ligand>
        <name>Zn(2+)</name>
        <dbReference type="ChEBI" id="CHEBI:29105"/>
        <label>2</label>
    </ligand>
</feature>
<keyword evidence="5" id="KW-0378">Hydrolase</keyword>
<comment type="function">
    <text evidence="11">Initiates the restart of stalled replication forks, which reloads the replicative helicase on sites other than the origin of replication. Recognizes and binds to abandoned replication forks and remodels them to uncover a helicase loading site. Promotes assembly of the primosome at these replication forks.</text>
</comment>